<name>A0AAD9F1E3_DISEL</name>
<protein>
    <submittedName>
        <fullName evidence="1">50S ribosomal protein L3</fullName>
    </submittedName>
</protein>
<evidence type="ECO:0000313" key="2">
    <source>
        <dbReference type="Proteomes" id="UP001228049"/>
    </source>
</evidence>
<comment type="caution">
    <text evidence="1">The sequence shown here is derived from an EMBL/GenBank/DDBJ whole genome shotgun (WGS) entry which is preliminary data.</text>
</comment>
<keyword evidence="1" id="KW-0687">Ribonucleoprotein</keyword>
<organism evidence="1 2">
    <name type="scientific">Dissostichus eleginoides</name>
    <name type="common">Patagonian toothfish</name>
    <name type="synonym">Dissostichus amissus</name>
    <dbReference type="NCBI Taxonomy" id="100907"/>
    <lineage>
        <taxon>Eukaryota</taxon>
        <taxon>Metazoa</taxon>
        <taxon>Chordata</taxon>
        <taxon>Craniata</taxon>
        <taxon>Vertebrata</taxon>
        <taxon>Euteleostomi</taxon>
        <taxon>Actinopterygii</taxon>
        <taxon>Neopterygii</taxon>
        <taxon>Teleostei</taxon>
        <taxon>Neoteleostei</taxon>
        <taxon>Acanthomorphata</taxon>
        <taxon>Eupercaria</taxon>
        <taxon>Perciformes</taxon>
        <taxon>Notothenioidei</taxon>
        <taxon>Nototheniidae</taxon>
        <taxon>Dissostichus</taxon>
    </lineage>
</organism>
<feature type="non-terminal residue" evidence="1">
    <location>
        <position position="1"/>
    </location>
</feature>
<reference evidence="1" key="1">
    <citation type="submission" date="2023-04" db="EMBL/GenBank/DDBJ databases">
        <title>Chromosome-level genome of Chaenocephalus aceratus.</title>
        <authorList>
            <person name="Park H."/>
        </authorList>
    </citation>
    <scope>NUCLEOTIDE SEQUENCE</scope>
    <source>
        <strain evidence="1">DE</strain>
        <tissue evidence="1">Muscle</tissue>
    </source>
</reference>
<dbReference type="Proteomes" id="UP001228049">
    <property type="component" value="Unassembled WGS sequence"/>
</dbReference>
<keyword evidence="1" id="KW-0689">Ribosomal protein</keyword>
<sequence length="111" mass="12206">QVPHMPEEGTMMAGGQSHFKADALALSNRVRANRLKHHMDPVNQFRVLRPGFVSTADKDTENGKDFSFLHFFAVSSPVIMASHYRAAALGESLDKLQALATTSQNAIPHHP</sequence>
<feature type="non-terminal residue" evidence="1">
    <location>
        <position position="111"/>
    </location>
</feature>
<dbReference type="EMBL" id="JASDAP010000024">
    <property type="protein sequence ID" value="KAK1882125.1"/>
    <property type="molecule type" value="Genomic_DNA"/>
</dbReference>
<dbReference type="GO" id="GO:0005840">
    <property type="term" value="C:ribosome"/>
    <property type="evidence" value="ECO:0007669"/>
    <property type="project" value="UniProtKB-KW"/>
</dbReference>
<accession>A0AAD9F1E3</accession>
<gene>
    <name evidence="1" type="ORF">KUDE01_025287</name>
</gene>
<dbReference type="AlphaFoldDB" id="A0AAD9F1E3"/>
<evidence type="ECO:0000313" key="1">
    <source>
        <dbReference type="EMBL" id="KAK1882125.1"/>
    </source>
</evidence>
<proteinExistence type="predicted"/>
<keyword evidence="2" id="KW-1185">Reference proteome</keyword>